<evidence type="ECO:0000313" key="2">
    <source>
        <dbReference type="EMBL" id="KAG0010407.1"/>
    </source>
</evidence>
<keyword evidence="3" id="KW-1185">Reference proteome</keyword>
<proteinExistence type="predicted"/>
<feature type="signal peptide" evidence="1">
    <location>
        <begin position="1"/>
        <end position="19"/>
    </location>
</feature>
<dbReference type="AlphaFoldDB" id="A0A9P6MQQ6"/>
<organism evidence="2 3">
    <name type="scientific">Entomortierella chlamydospora</name>
    <dbReference type="NCBI Taxonomy" id="101097"/>
    <lineage>
        <taxon>Eukaryota</taxon>
        <taxon>Fungi</taxon>
        <taxon>Fungi incertae sedis</taxon>
        <taxon>Mucoromycota</taxon>
        <taxon>Mortierellomycotina</taxon>
        <taxon>Mortierellomycetes</taxon>
        <taxon>Mortierellales</taxon>
        <taxon>Mortierellaceae</taxon>
        <taxon>Entomortierella</taxon>
    </lineage>
</organism>
<reference evidence="2" key="1">
    <citation type="journal article" date="2020" name="Fungal Divers.">
        <title>Resolving the Mortierellaceae phylogeny through synthesis of multi-gene phylogenetics and phylogenomics.</title>
        <authorList>
            <person name="Vandepol N."/>
            <person name="Liber J."/>
            <person name="Desiro A."/>
            <person name="Na H."/>
            <person name="Kennedy M."/>
            <person name="Barry K."/>
            <person name="Grigoriev I.V."/>
            <person name="Miller A.N."/>
            <person name="O'Donnell K."/>
            <person name="Stajich J.E."/>
            <person name="Bonito G."/>
        </authorList>
    </citation>
    <scope>NUCLEOTIDE SEQUENCE</scope>
    <source>
        <strain evidence="2">NRRL 2769</strain>
    </source>
</reference>
<dbReference type="EMBL" id="JAAAID010001344">
    <property type="protein sequence ID" value="KAG0010407.1"/>
    <property type="molecule type" value="Genomic_DNA"/>
</dbReference>
<name>A0A9P6MQQ6_9FUNG</name>
<comment type="caution">
    <text evidence="2">The sequence shown here is derived from an EMBL/GenBank/DDBJ whole genome shotgun (WGS) entry which is preliminary data.</text>
</comment>
<evidence type="ECO:0000256" key="1">
    <source>
        <dbReference type="SAM" id="SignalP"/>
    </source>
</evidence>
<keyword evidence="1" id="KW-0732">Signal</keyword>
<feature type="chain" id="PRO_5040311172" evidence="1">
    <location>
        <begin position="20"/>
        <end position="290"/>
    </location>
</feature>
<dbReference type="Proteomes" id="UP000703661">
    <property type="component" value="Unassembled WGS sequence"/>
</dbReference>
<protein>
    <submittedName>
        <fullName evidence="2">Uncharacterized protein</fullName>
    </submittedName>
</protein>
<accession>A0A9P6MQQ6</accession>
<gene>
    <name evidence="2" type="ORF">BGZ80_001510</name>
</gene>
<sequence length="290" mass="29223">MRFFLRIVTVALSAVSVMAANTCKVGGIAGTCISTTSCASSGGTSTAGYCPKDPNNVRCCTYGTCNAKDGRSGNCVSTSACSGTSIAGLCPGPSGIQCCVPKGTSCKVSDGRTGTCVSTSSCSGTSVPGYCPGASNIQCCVSGSSSSSGNLPGLNARQSGYARTIAKVAHTYGVGARGCAVAIATALVESSITVYCNYKVPGSCDLPHDAVGSDHLSVGIFQQQSPMWGTAKQCMDPATSAGLFYKALKGVSGWASMSIGTAAQRVQRSAYPDRYAARANEAVAICAKAY</sequence>
<evidence type="ECO:0000313" key="3">
    <source>
        <dbReference type="Proteomes" id="UP000703661"/>
    </source>
</evidence>